<proteinExistence type="inferred from homology"/>
<organism evidence="6 7">
    <name type="scientific">Pseudomonas corrugata</name>
    <dbReference type="NCBI Taxonomy" id="47879"/>
    <lineage>
        <taxon>Bacteria</taxon>
        <taxon>Pseudomonadati</taxon>
        <taxon>Pseudomonadota</taxon>
        <taxon>Gammaproteobacteria</taxon>
        <taxon>Pseudomonadales</taxon>
        <taxon>Pseudomonadaceae</taxon>
        <taxon>Pseudomonas</taxon>
    </lineage>
</organism>
<feature type="domain" description="Gp5/Type VI secretion system Vgr C-terminal trimerisation" evidence="5">
    <location>
        <begin position="468"/>
        <end position="566"/>
    </location>
</feature>
<reference evidence="6 7" key="1">
    <citation type="journal article" date="2020" name="Front. Plant Sci.">
        <title>Isolation of Rhizosphere Bacteria That Improve Quality and Water Stress Tolerance in Greenhouse Ornamentals.</title>
        <authorList>
            <person name="Nordstedt N.P."/>
            <person name="Jones M.L."/>
        </authorList>
    </citation>
    <scope>NUCLEOTIDE SEQUENCE [LARGE SCALE GENOMIC DNA]</scope>
    <source>
        <strain evidence="6 7">C7D2</strain>
    </source>
</reference>
<dbReference type="EMBL" id="JABFMR010000003">
    <property type="protein sequence ID" value="NUT85732.1"/>
    <property type="molecule type" value="Genomic_DNA"/>
</dbReference>
<dbReference type="Pfam" id="PF05954">
    <property type="entry name" value="Phage_GPD"/>
    <property type="match status" value="1"/>
</dbReference>
<keyword evidence="3" id="KW-0964">Secreted</keyword>
<evidence type="ECO:0000256" key="1">
    <source>
        <dbReference type="ARBA" id="ARBA00004613"/>
    </source>
</evidence>
<accession>A0A7Y5Z2Z1</accession>
<evidence type="ECO:0000259" key="5">
    <source>
        <dbReference type="Pfam" id="PF22178"/>
    </source>
</evidence>
<dbReference type="InterPro" id="IPR006533">
    <property type="entry name" value="T6SS_Vgr_RhsGE"/>
</dbReference>
<gene>
    <name evidence="6" type="ORF">HNO91_04830</name>
</gene>
<evidence type="ECO:0000313" key="7">
    <source>
        <dbReference type="Proteomes" id="UP000536720"/>
    </source>
</evidence>
<evidence type="ECO:0000313" key="6">
    <source>
        <dbReference type="EMBL" id="NUT85732.1"/>
    </source>
</evidence>
<comment type="caution">
    <text evidence="6">The sequence shown here is derived from an EMBL/GenBank/DDBJ whole genome shotgun (WGS) entry which is preliminary data.</text>
</comment>
<evidence type="ECO:0000256" key="3">
    <source>
        <dbReference type="ARBA" id="ARBA00022525"/>
    </source>
</evidence>
<dbReference type="InterPro" id="IPR037026">
    <property type="entry name" value="Vgr_OB-fold_dom_sf"/>
</dbReference>
<dbReference type="Pfam" id="PF04717">
    <property type="entry name" value="Phage_base_V"/>
    <property type="match status" value="1"/>
</dbReference>
<comment type="subcellular location">
    <subcellularLocation>
        <location evidence="1">Secreted</location>
    </subcellularLocation>
</comment>
<evidence type="ECO:0000259" key="4">
    <source>
        <dbReference type="Pfam" id="PF04717"/>
    </source>
</evidence>
<dbReference type="Proteomes" id="UP000536720">
    <property type="component" value="Unassembled WGS sequence"/>
</dbReference>
<dbReference type="InterPro" id="IPR054030">
    <property type="entry name" value="Gp5_Vgr_C"/>
</dbReference>
<feature type="domain" description="Gp5/Type VI secretion system Vgr protein OB-fold" evidence="4">
    <location>
        <begin position="382"/>
        <end position="450"/>
    </location>
</feature>
<dbReference type="SUPFAM" id="SSF69279">
    <property type="entry name" value="Phage tail proteins"/>
    <property type="match status" value="2"/>
</dbReference>
<dbReference type="AlphaFoldDB" id="A0A7Y5Z2Z1"/>
<evidence type="ECO:0000256" key="2">
    <source>
        <dbReference type="ARBA" id="ARBA00005558"/>
    </source>
</evidence>
<dbReference type="NCBIfam" id="TIGR03361">
    <property type="entry name" value="VI_Rhs_Vgr"/>
    <property type="match status" value="1"/>
</dbReference>
<dbReference type="Gene3D" id="2.40.50.230">
    <property type="entry name" value="Gp5 N-terminal domain"/>
    <property type="match status" value="1"/>
</dbReference>
<sequence>MFAPANSPRFTLTLDSGPNELKVLEFTGQETISQPYRFDLELVSERPDLALEALLHRQAYLTFDQQGRGIHGQVYSVAQGDSGKRLTRYQISLVPRLAYLRHRINRRIFQHLSVPSIIAQVLKDHGIHGDAFQFSLGGPYPEREYCVQYGESDLAFIERICAEVGIHYHFRHSPDGHLLVFGDDQTVFPRLPESTLYLPGSGMAAGAPSIKRLAVRLQTRTSVVTLRDYDFRNPSLSLQTSLDSQQQPVLEDYRYPGLFSDREHGRHLTRRALERHGADCRLAEGRSDQCALVSGHFMQIDGHPRAQWNDLWLLTQITHRGRQPQVLEDTVADGEDEFQGYSNTFLATPWDVFFRPPLLHEKPPAHGYQPAMVSGPVDSEIHCDEFGRIKVQMIWDRDGKRDEHSSCWLRVATGWAHDRYGGVMIPRVGMEVLVGFMDGDVDKPLVVGCLPNGANPLPLDLPADKTRSILRSQSSPGGGGYNELRIEDRKGAEEIYLRAQRNWTQHVLHDQRVQVDHERSVVVCGTARHELKAEELRITHGRRQVEVRQDDHLVVTGERHIRVARQAVSASQHFHVSAGQQIVLDGGASATIQAGGHWISIGAGGIFSSVPIEVGGGPMAATSAAPGSPGHPERLVAAVAAPLSLAQILSLQGQAPFCEECERCKDGVCAPLSALSGLADIQERP</sequence>
<dbReference type="RefSeq" id="WP_175361813.1">
    <property type="nucleotide sequence ID" value="NZ_JABFMR010000003.1"/>
</dbReference>
<dbReference type="InterPro" id="IPR050708">
    <property type="entry name" value="T6SS_VgrG/RHS"/>
</dbReference>
<dbReference type="Gene3D" id="2.30.110.50">
    <property type="match status" value="1"/>
</dbReference>
<name>A0A7Y5Z2Z1_9PSED</name>
<dbReference type="NCBIfam" id="TIGR01646">
    <property type="entry name" value="vgr_GE"/>
    <property type="match status" value="1"/>
</dbReference>
<dbReference type="PANTHER" id="PTHR32305:SF15">
    <property type="entry name" value="PROTEIN RHSA-RELATED"/>
    <property type="match status" value="1"/>
</dbReference>
<dbReference type="Pfam" id="PF22178">
    <property type="entry name" value="Gp5_trimer_C"/>
    <property type="match status" value="1"/>
</dbReference>
<dbReference type="Gene3D" id="4.10.220.110">
    <property type="match status" value="1"/>
</dbReference>
<dbReference type="SUPFAM" id="SSF69349">
    <property type="entry name" value="Phage fibre proteins"/>
    <property type="match status" value="1"/>
</dbReference>
<dbReference type="GO" id="GO:0005576">
    <property type="term" value="C:extracellular region"/>
    <property type="evidence" value="ECO:0007669"/>
    <property type="project" value="UniProtKB-SubCell"/>
</dbReference>
<dbReference type="InterPro" id="IPR017847">
    <property type="entry name" value="T6SS_RhsGE_Vgr_subset"/>
</dbReference>
<protein>
    <submittedName>
        <fullName evidence="6">Type VI secretion system tip protein VgrG</fullName>
    </submittedName>
</protein>
<comment type="similarity">
    <text evidence="2">Belongs to the VgrG protein family.</text>
</comment>
<dbReference type="InterPro" id="IPR006531">
    <property type="entry name" value="Gp5/Vgr_OB"/>
</dbReference>
<dbReference type="PANTHER" id="PTHR32305">
    <property type="match status" value="1"/>
</dbReference>
<dbReference type="SUPFAM" id="SSF69255">
    <property type="entry name" value="gp5 N-terminal domain-like"/>
    <property type="match status" value="1"/>
</dbReference>
<dbReference type="Gene3D" id="3.55.50.10">
    <property type="entry name" value="Baseplate protein-like domains"/>
    <property type="match status" value="1"/>
</dbReference>